<evidence type="ECO:0000256" key="4">
    <source>
        <dbReference type="ARBA" id="ARBA00022840"/>
    </source>
</evidence>
<evidence type="ECO:0000313" key="7">
    <source>
        <dbReference type="EMBL" id="MFD1784522.1"/>
    </source>
</evidence>
<dbReference type="CDD" id="cd03220">
    <property type="entry name" value="ABC_KpsT_Wzt"/>
    <property type="match status" value="1"/>
</dbReference>
<dbReference type="InterPro" id="IPR015860">
    <property type="entry name" value="ABC_transpr_TagH-like"/>
</dbReference>
<organism evidence="7 8">
    <name type="scientific">Phenylobacterium terrae</name>
    <dbReference type="NCBI Taxonomy" id="2665495"/>
    <lineage>
        <taxon>Bacteria</taxon>
        <taxon>Pseudomonadati</taxon>
        <taxon>Pseudomonadota</taxon>
        <taxon>Alphaproteobacteria</taxon>
        <taxon>Caulobacterales</taxon>
        <taxon>Caulobacteraceae</taxon>
        <taxon>Phenylobacterium</taxon>
    </lineage>
</organism>
<comment type="caution">
    <text evidence="7">The sequence shown here is derived from an EMBL/GenBank/DDBJ whole genome shotgun (WGS) entry which is preliminary data.</text>
</comment>
<dbReference type="GO" id="GO:0005524">
    <property type="term" value="F:ATP binding"/>
    <property type="evidence" value="ECO:0007669"/>
    <property type="project" value="UniProtKB-KW"/>
</dbReference>
<dbReference type="SMART" id="SM00382">
    <property type="entry name" value="AAA"/>
    <property type="match status" value="1"/>
</dbReference>
<dbReference type="Gene3D" id="3.40.50.300">
    <property type="entry name" value="P-loop containing nucleotide triphosphate hydrolases"/>
    <property type="match status" value="1"/>
</dbReference>
<keyword evidence="3" id="KW-0547">Nucleotide-binding</keyword>
<evidence type="ECO:0000256" key="2">
    <source>
        <dbReference type="ARBA" id="ARBA00022448"/>
    </source>
</evidence>
<dbReference type="PROSITE" id="PS50893">
    <property type="entry name" value="ABC_TRANSPORTER_2"/>
    <property type="match status" value="1"/>
</dbReference>
<sequence length="564" mass="60337">MLTLQTSAAPEPADLLPPPFASGVAEDPPSVEAARQGRSGDSSAWLRAVADAAKRLGAKGVSSTSALTGAPDVLGGGKGQLAGGRLRLSAERGARAYWALPAPAGEGGALVVAGVLRTSSVEDEKLQVRLAHKAGFEEEVLRISRSWVGVARRARLSLTAPLASMAFAMVIEGRRLAVWLDGRLVYRGPRSREDVPTAVVVDLLPVAANAADVLVDGLFVARKPADGVLSLWPEDDKLLIDIARQAVASGEVEPFTTAMSQIDPFPAIEDPELAQSLARLLVQAGVDEISFDKYMALCSKAVQARVQTLRANRRGVALVKFDDVTVSLPKNPSAAYTLSGLFSAEGRERFNALEHVSFQLNAGDILGVVGRNGSGKTTLLRTIMGLFPISAGAVNVNGKPLLLRPGAGMREDLSGRDNIVMAALFMGQSLRKARSIVDEVVDFAELEEAIDRPYRYYSDGMRARLIFSVATAITTEVLLLDELLSAGDIAFQAKAQTRLKEFISRAQAVIVVEHGLAFVQASATKVLLLHKGWPVYYGPRDRALDRYVLDVMSELEQVAPGRTR</sequence>
<dbReference type="SUPFAM" id="SSF52540">
    <property type="entry name" value="P-loop containing nucleoside triphosphate hydrolases"/>
    <property type="match status" value="1"/>
</dbReference>
<evidence type="ECO:0000256" key="5">
    <source>
        <dbReference type="SAM" id="MobiDB-lite"/>
    </source>
</evidence>
<dbReference type="RefSeq" id="WP_377283531.1">
    <property type="nucleotide sequence ID" value="NZ_JBHRSI010000009.1"/>
</dbReference>
<dbReference type="PANTHER" id="PTHR46743:SF2">
    <property type="entry name" value="TEICHOIC ACIDS EXPORT ATP-BINDING PROTEIN TAGH"/>
    <property type="match status" value="1"/>
</dbReference>
<dbReference type="Pfam" id="PF00005">
    <property type="entry name" value="ABC_tran"/>
    <property type="match status" value="1"/>
</dbReference>
<dbReference type="PANTHER" id="PTHR46743">
    <property type="entry name" value="TEICHOIC ACIDS EXPORT ATP-BINDING PROTEIN TAGH"/>
    <property type="match status" value="1"/>
</dbReference>
<evidence type="ECO:0000256" key="3">
    <source>
        <dbReference type="ARBA" id="ARBA00022741"/>
    </source>
</evidence>
<keyword evidence="8" id="KW-1185">Reference proteome</keyword>
<dbReference type="EMBL" id="JBHUEY010000001">
    <property type="protein sequence ID" value="MFD1784522.1"/>
    <property type="molecule type" value="Genomic_DNA"/>
</dbReference>
<dbReference type="InterPro" id="IPR003593">
    <property type="entry name" value="AAA+_ATPase"/>
</dbReference>
<feature type="region of interest" description="Disordered" evidence="5">
    <location>
        <begin position="1"/>
        <end position="39"/>
    </location>
</feature>
<protein>
    <submittedName>
        <fullName evidence="7">ABC transporter ATP-binding protein</fullName>
    </submittedName>
</protein>
<name>A0ABW4N3Q3_9CAUL</name>
<proteinExistence type="inferred from homology"/>
<dbReference type="InterPro" id="IPR050683">
    <property type="entry name" value="Bact_Polysacc_Export_ATP-bd"/>
</dbReference>
<dbReference type="InterPro" id="IPR027417">
    <property type="entry name" value="P-loop_NTPase"/>
</dbReference>
<keyword evidence="4 7" id="KW-0067">ATP-binding</keyword>
<feature type="domain" description="ABC transporter" evidence="6">
    <location>
        <begin position="319"/>
        <end position="556"/>
    </location>
</feature>
<evidence type="ECO:0000256" key="1">
    <source>
        <dbReference type="ARBA" id="ARBA00005417"/>
    </source>
</evidence>
<dbReference type="InterPro" id="IPR003439">
    <property type="entry name" value="ABC_transporter-like_ATP-bd"/>
</dbReference>
<evidence type="ECO:0000313" key="8">
    <source>
        <dbReference type="Proteomes" id="UP001597237"/>
    </source>
</evidence>
<evidence type="ECO:0000259" key="6">
    <source>
        <dbReference type="PROSITE" id="PS50893"/>
    </source>
</evidence>
<reference evidence="8" key="1">
    <citation type="journal article" date="2019" name="Int. J. Syst. Evol. Microbiol.">
        <title>The Global Catalogue of Microorganisms (GCM) 10K type strain sequencing project: providing services to taxonomists for standard genome sequencing and annotation.</title>
        <authorList>
            <consortium name="The Broad Institute Genomics Platform"/>
            <consortium name="The Broad Institute Genome Sequencing Center for Infectious Disease"/>
            <person name="Wu L."/>
            <person name="Ma J."/>
        </authorList>
    </citation>
    <scope>NUCLEOTIDE SEQUENCE [LARGE SCALE GENOMIC DNA]</scope>
    <source>
        <strain evidence="8">DFY28</strain>
    </source>
</reference>
<keyword evidence="2" id="KW-0813">Transport</keyword>
<comment type="similarity">
    <text evidence="1">Belongs to the ABC transporter superfamily.</text>
</comment>
<gene>
    <name evidence="7" type="ORF">ACFSC0_14035</name>
</gene>
<dbReference type="Proteomes" id="UP001597237">
    <property type="component" value="Unassembled WGS sequence"/>
</dbReference>
<accession>A0ABW4N3Q3</accession>